<evidence type="ECO:0000313" key="2">
    <source>
        <dbReference type="EMBL" id="AVK77286.1"/>
    </source>
</evidence>
<dbReference type="Proteomes" id="UP000249758">
    <property type="component" value="Segment"/>
</dbReference>
<dbReference type="GeneID" id="36841741"/>
<keyword evidence="1" id="KW-0472">Membrane</keyword>
<feature type="transmembrane region" description="Helical" evidence="1">
    <location>
        <begin position="38"/>
        <end position="61"/>
    </location>
</feature>
<keyword evidence="1" id="KW-0812">Transmembrane</keyword>
<sequence>MIRTKIVLFVCAFALVVAIFLACDAIFESAQIDPGPFAHMRIVLFGTVVAFLVLLGLEWFVRKAIEQDTLSDKALALWADRKFRSARTIEPLTKTVWQLDCVCGRGRRQTVLGGAAYEFSHPGEPIDHFYLHIVWCQDCGSFDFALQHHNSDSDTSDEYGDIVPYLPGRRGFTDVSTTIEWGKIVRDESGESLPLFAAMQRHPCCKEQEAVAHKVLTSVKLSGLFRVCGVPFPSEAVFEVLECKLCGVPRGRKVRHARF</sequence>
<dbReference type="KEGG" id="vg:36841741"/>
<keyword evidence="1" id="KW-1133">Transmembrane helix</keyword>
<protein>
    <submittedName>
        <fullName evidence="2">Uncharacterized protein</fullName>
    </submittedName>
</protein>
<name>A0A2U7UFQ3_9VIRU</name>
<accession>A0A2U7UFQ3</accession>
<evidence type="ECO:0000256" key="1">
    <source>
        <dbReference type="SAM" id="Phobius"/>
    </source>
</evidence>
<dbReference type="EMBL" id="MG011691">
    <property type="protein sequence ID" value="AVK77286.1"/>
    <property type="molecule type" value="Genomic_DNA"/>
</dbReference>
<dbReference type="PROSITE" id="PS51257">
    <property type="entry name" value="PROKAR_LIPOPROTEIN"/>
    <property type="match status" value="1"/>
</dbReference>
<dbReference type="RefSeq" id="YP_009481282.1">
    <property type="nucleotide sequence ID" value="NC_037665.1"/>
</dbReference>
<proteinExistence type="predicted"/>
<gene>
    <name evidence="2" type="ORF">pmac_cds_598</name>
</gene>
<reference evidence="2" key="1">
    <citation type="journal article" date="2018" name="Nat. Commun.">
        <title>Diversity and evolution of the emerging Pandoraviridae family.</title>
        <authorList>
            <person name="Legendre M."/>
            <person name="Fabre E."/>
            <person name="Poirot O."/>
            <person name="Jeudy S."/>
            <person name="Lartigue A."/>
            <person name="Alempic J.M."/>
            <person name="Beucher L."/>
            <person name="Philippe N."/>
            <person name="Bertaux L."/>
            <person name="Christo-Foroux E."/>
            <person name="Labadie K."/>
            <person name="Coute Y."/>
            <person name="Abergel C."/>
            <person name="Claverie J.M."/>
        </authorList>
    </citation>
    <scope>NUCLEOTIDE SEQUENCE [LARGE SCALE GENOMIC DNA]</scope>
    <source>
        <strain evidence="2">Macleodensis</strain>
    </source>
</reference>
<organism evidence="2">
    <name type="scientific">Pandoravirus macleodensis</name>
    <dbReference type="NCBI Taxonomy" id="2107707"/>
    <lineage>
        <taxon>Viruses</taxon>
        <taxon>Pandoravirus</taxon>
    </lineage>
</organism>